<dbReference type="Proteomes" id="UP001055811">
    <property type="component" value="Linkage Group LG06"/>
</dbReference>
<reference evidence="1 2" key="2">
    <citation type="journal article" date="2022" name="Mol. Ecol. Resour.">
        <title>The genomes of chicory, endive, great burdock and yacon provide insights into Asteraceae paleo-polyploidization history and plant inulin production.</title>
        <authorList>
            <person name="Fan W."/>
            <person name="Wang S."/>
            <person name="Wang H."/>
            <person name="Wang A."/>
            <person name="Jiang F."/>
            <person name="Liu H."/>
            <person name="Zhao H."/>
            <person name="Xu D."/>
            <person name="Zhang Y."/>
        </authorList>
    </citation>
    <scope>NUCLEOTIDE SEQUENCE [LARGE SCALE GENOMIC DNA]</scope>
    <source>
        <strain evidence="2">cv. Punajuju</strain>
        <tissue evidence="1">Leaves</tissue>
    </source>
</reference>
<accession>A0ACB9BPZ6</accession>
<keyword evidence="2" id="KW-1185">Reference proteome</keyword>
<sequence>MGNEGNPPVKRRKLGKNEGKNKVIEIGSSSKPSKKEIIDDKEDIDVDKKAYPPGPMTLLLLTYVYNVKVPINNLKKGRPFISYVTANHLDDIQKEYKRKKSKKTDYGWEKLKRDVVNISTLPMLKRIYKHLRKSMAMLRRIVQLLN</sequence>
<proteinExistence type="predicted"/>
<evidence type="ECO:0000313" key="2">
    <source>
        <dbReference type="Proteomes" id="UP001055811"/>
    </source>
</evidence>
<reference evidence="2" key="1">
    <citation type="journal article" date="2022" name="Mol. Ecol. Resour.">
        <title>The genomes of chicory, endive, great burdock and yacon provide insights into Asteraceae palaeo-polyploidization history and plant inulin production.</title>
        <authorList>
            <person name="Fan W."/>
            <person name="Wang S."/>
            <person name="Wang H."/>
            <person name="Wang A."/>
            <person name="Jiang F."/>
            <person name="Liu H."/>
            <person name="Zhao H."/>
            <person name="Xu D."/>
            <person name="Zhang Y."/>
        </authorList>
    </citation>
    <scope>NUCLEOTIDE SEQUENCE [LARGE SCALE GENOMIC DNA]</scope>
    <source>
        <strain evidence="2">cv. Punajuju</strain>
    </source>
</reference>
<dbReference type="EMBL" id="CM042014">
    <property type="protein sequence ID" value="KAI3723998.1"/>
    <property type="molecule type" value="Genomic_DNA"/>
</dbReference>
<organism evidence="1 2">
    <name type="scientific">Cichorium intybus</name>
    <name type="common">Chicory</name>
    <dbReference type="NCBI Taxonomy" id="13427"/>
    <lineage>
        <taxon>Eukaryota</taxon>
        <taxon>Viridiplantae</taxon>
        <taxon>Streptophyta</taxon>
        <taxon>Embryophyta</taxon>
        <taxon>Tracheophyta</taxon>
        <taxon>Spermatophyta</taxon>
        <taxon>Magnoliopsida</taxon>
        <taxon>eudicotyledons</taxon>
        <taxon>Gunneridae</taxon>
        <taxon>Pentapetalae</taxon>
        <taxon>asterids</taxon>
        <taxon>campanulids</taxon>
        <taxon>Asterales</taxon>
        <taxon>Asteraceae</taxon>
        <taxon>Cichorioideae</taxon>
        <taxon>Cichorieae</taxon>
        <taxon>Cichoriinae</taxon>
        <taxon>Cichorium</taxon>
    </lineage>
</organism>
<evidence type="ECO:0000313" key="1">
    <source>
        <dbReference type="EMBL" id="KAI3723998.1"/>
    </source>
</evidence>
<protein>
    <submittedName>
        <fullName evidence="1">Uncharacterized protein</fullName>
    </submittedName>
</protein>
<name>A0ACB9BPZ6_CICIN</name>
<comment type="caution">
    <text evidence="1">The sequence shown here is derived from an EMBL/GenBank/DDBJ whole genome shotgun (WGS) entry which is preliminary data.</text>
</comment>
<gene>
    <name evidence="1" type="ORF">L2E82_35762</name>
</gene>